<protein>
    <recommendedName>
        <fullName evidence="3">Mitochondrial protein</fullName>
    </recommendedName>
</protein>
<dbReference type="EMBL" id="JAIVGD010000015">
    <property type="protein sequence ID" value="KAH0757809.1"/>
    <property type="molecule type" value="Genomic_DNA"/>
</dbReference>
<proteinExistence type="predicted"/>
<sequence>MQDCIGIQPPMSMFETLLVADGSPKTNDKKYRSMLGKLQYLSFTRPDMTYSVDKLSQFNNSPFVLH</sequence>
<accession>A0ABQ7V2P6</accession>
<comment type="caution">
    <text evidence="1">The sequence shown here is derived from an EMBL/GenBank/DDBJ whole genome shotgun (WGS) entry which is preliminary data.</text>
</comment>
<name>A0ABQ7V2P6_SOLTU</name>
<gene>
    <name evidence="1" type="ORF">KY290_021302</name>
</gene>
<evidence type="ECO:0000313" key="2">
    <source>
        <dbReference type="Proteomes" id="UP000826656"/>
    </source>
</evidence>
<reference evidence="1 2" key="1">
    <citation type="journal article" date="2021" name="bioRxiv">
        <title>Chromosome-scale and haplotype-resolved genome assembly of a tetraploid potato cultivar.</title>
        <authorList>
            <person name="Sun H."/>
            <person name="Jiao W.-B."/>
            <person name="Krause K."/>
            <person name="Campoy J.A."/>
            <person name="Goel M."/>
            <person name="Folz-Donahue K."/>
            <person name="Kukat C."/>
            <person name="Huettel B."/>
            <person name="Schneeberger K."/>
        </authorList>
    </citation>
    <scope>NUCLEOTIDE SEQUENCE [LARGE SCALE GENOMIC DNA]</scope>
    <source>
        <strain evidence="1">SolTubOtavaFocal</strain>
        <tissue evidence="1">Leaves</tissue>
    </source>
</reference>
<organism evidence="1 2">
    <name type="scientific">Solanum tuberosum</name>
    <name type="common">Potato</name>
    <dbReference type="NCBI Taxonomy" id="4113"/>
    <lineage>
        <taxon>Eukaryota</taxon>
        <taxon>Viridiplantae</taxon>
        <taxon>Streptophyta</taxon>
        <taxon>Embryophyta</taxon>
        <taxon>Tracheophyta</taxon>
        <taxon>Spermatophyta</taxon>
        <taxon>Magnoliopsida</taxon>
        <taxon>eudicotyledons</taxon>
        <taxon>Gunneridae</taxon>
        <taxon>Pentapetalae</taxon>
        <taxon>asterids</taxon>
        <taxon>lamiids</taxon>
        <taxon>Solanales</taxon>
        <taxon>Solanaceae</taxon>
        <taxon>Solanoideae</taxon>
        <taxon>Solaneae</taxon>
        <taxon>Solanum</taxon>
    </lineage>
</organism>
<keyword evidence="2" id="KW-1185">Reference proteome</keyword>
<evidence type="ECO:0000313" key="1">
    <source>
        <dbReference type="EMBL" id="KAH0757809.1"/>
    </source>
</evidence>
<evidence type="ECO:0008006" key="3">
    <source>
        <dbReference type="Google" id="ProtNLM"/>
    </source>
</evidence>
<dbReference type="Proteomes" id="UP000826656">
    <property type="component" value="Unassembled WGS sequence"/>
</dbReference>